<evidence type="ECO:0000256" key="2">
    <source>
        <dbReference type="ARBA" id="ARBA00022448"/>
    </source>
</evidence>
<proteinExistence type="inferred from homology"/>
<evidence type="ECO:0000313" key="7">
    <source>
        <dbReference type="Proteomes" id="UP000004431"/>
    </source>
</evidence>
<organism evidence="6 7">
    <name type="scientific">Fannyhessea vaginae PB189-T1-4</name>
    <dbReference type="NCBI Taxonomy" id="866774"/>
    <lineage>
        <taxon>Bacteria</taxon>
        <taxon>Bacillati</taxon>
        <taxon>Actinomycetota</taxon>
        <taxon>Coriobacteriia</taxon>
        <taxon>Coriobacteriales</taxon>
        <taxon>Atopobiaceae</taxon>
        <taxon>Fannyhessea</taxon>
    </lineage>
</organism>
<dbReference type="EMBL" id="AEDQ01000033">
    <property type="protein sequence ID" value="EFL43651.1"/>
    <property type="molecule type" value="Genomic_DNA"/>
</dbReference>
<dbReference type="CDD" id="cd06347">
    <property type="entry name" value="PBP1_ABC_LivK_ligand_binding-like"/>
    <property type="match status" value="1"/>
</dbReference>
<keyword evidence="3" id="KW-0732">Signal</keyword>
<comment type="similarity">
    <text evidence="1">Belongs to the leucine-binding protein family.</text>
</comment>
<sequence length="399" mass="41920">MTQNLTRRSLVRSAVLAATMGGVSIISGCNNNAASQGKSDELLVGVMGPFTGDVAQYGLAVRSGIELCVKQFNANGGAHGKQVKLMVEDEKGDATEAKNVYEKMLDAGVVGILGDVTSTPSVAVAQVSARDNMPLVSASATVPSFVTYGKNAFRATMTDAFQGVVMAEFAKKQGYTTVGCIYNSGGDYEAGIDKIFEESCKKNGITVTSSQAYAAGDVDFNAQLTSILATSPKAIFCPNYYQDSGKIITQARQLGYKGVFLGADGWANMIDGSTQYASNEDLEGCFYDCAFIVENDNDAVKKFVADYTAEYSKPPTNFCALGYDAALILCSALNTVEEKGGVSAGSDDYRQAVIDAIASGSVDGVTGAISFAGTGDPVKSTLVITFDKGHQKIFEEIKA</sequence>
<reference evidence="6 7" key="1">
    <citation type="submission" date="2010-08" db="EMBL/GenBank/DDBJ databases">
        <authorList>
            <person name="Durkin A.S."/>
            <person name="Madupu R."/>
            <person name="Torralba M."/>
            <person name="Gillis M."/>
            <person name="Methe B."/>
            <person name="Sutton G."/>
            <person name="Nelson K.E."/>
        </authorList>
    </citation>
    <scope>NUCLEOTIDE SEQUENCE [LARGE SCALE GENOMIC DNA]</scope>
    <source>
        <strain evidence="6 7">PB189-T1-4</strain>
    </source>
</reference>
<dbReference type="Proteomes" id="UP000004431">
    <property type="component" value="Unassembled WGS sequence"/>
</dbReference>
<keyword evidence="6" id="KW-0675">Receptor</keyword>
<keyword evidence="7" id="KW-1185">Reference proteome</keyword>
<evidence type="ECO:0000256" key="3">
    <source>
        <dbReference type="ARBA" id="ARBA00022729"/>
    </source>
</evidence>
<evidence type="ECO:0000256" key="1">
    <source>
        <dbReference type="ARBA" id="ARBA00010062"/>
    </source>
</evidence>
<dbReference type="SUPFAM" id="SSF53822">
    <property type="entry name" value="Periplasmic binding protein-like I"/>
    <property type="match status" value="1"/>
</dbReference>
<dbReference type="Pfam" id="PF13458">
    <property type="entry name" value="Peripla_BP_6"/>
    <property type="match status" value="1"/>
</dbReference>
<gene>
    <name evidence="6" type="ORF">HMPREF9248_0664</name>
</gene>
<name>A0ABN0AYN2_9ACTN</name>
<evidence type="ECO:0000313" key="6">
    <source>
        <dbReference type="EMBL" id="EFL43651.1"/>
    </source>
</evidence>
<keyword evidence="2" id="KW-0813">Transport</keyword>
<dbReference type="Gene3D" id="3.40.50.2300">
    <property type="match status" value="2"/>
</dbReference>
<comment type="caution">
    <text evidence="6">The sequence shown here is derived from an EMBL/GenBank/DDBJ whole genome shotgun (WGS) entry which is preliminary data.</text>
</comment>
<dbReference type="InterPro" id="IPR028081">
    <property type="entry name" value="Leu-bd"/>
</dbReference>
<dbReference type="PRINTS" id="PR00337">
    <property type="entry name" value="LEUILEVALBP"/>
</dbReference>
<dbReference type="RefSeq" id="WP_006304783.1">
    <property type="nucleotide sequence ID" value="NZ_AEDQ01000033.1"/>
</dbReference>
<dbReference type="PANTHER" id="PTHR30483">
    <property type="entry name" value="LEUCINE-SPECIFIC-BINDING PROTEIN"/>
    <property type="match status" value="1"/>
</dbReference>
<protein>
    <submittedName>
        <fullName evidence="6">Receptor family ligand-binding protein</fullName>
    </submittedName>
</protein>
<keyword evidence="4" id="KW-0029">Amino-acid transport</keyword>
<evidence type="ECO:0000259" key="5">
    <source>
        <dbReference type="Pfam" id="PF13458"/>
    </source>
</evidence>
<evidence type="ECO:0000256" key="4">
    <source>
        <dbReference type="ARBA" id="ARBA00022970"/>
    </source>
</evidence>
<dbReference type="InterPro" id="IPR028082">
    <property type="entry name" value="Peripla_BP_I"/>
</dbReference>
<feature type="domain" description="Leucine-binding protein" evidence="5">
    <location>
        <begin position="44"/>
        <end position="379"/>
    </location>
</feature>
<dbReference type="PANTHER" id="PTHR30483:SF6">
    <property type="entry name" value="PERIPLASMIC BINDING PROTEIN OF ABC TRANSPORTER FOR NATURAL AMINO ACIDS"/>
    <property type="match status" value="1"/>
</dbReference>
<dbReference type="InterPro" id="IPR000709">
    <property type="entry name" value="Leu_Ile_Val-bd"/>
</dbReference>
<dbReference type="InterPro" id="IPR051010">
    <property type="entry name" value="BCAA_transport"/>
</dbReference>
<dbReference type="PROSITE" id="PS51257">
    <property type="entry name" value="PROKAR_LIPOPROTEIN"/>
    <property type="match status" value="1"/>
</dbReference>
<accession>A0ABN0AYN2</accession>